<dbReference type="Proteomes" id="UP000005388">
    <property type="component" value="Unassembled WGS sequence"/>
</dbReference>
<gene>
    <name evidence="1" type="ORF">STRUR_0161</name>
</gene>
<evidence type="ECO:0000313" key="2">
    <source>
        <dbReference type="Proteomes" id="UP000005388"/>
    </source>
</evidence>
<keyword evidence="2" id="KW-1185">Reference proteome</keyword>
<organism evidence="1 2">
    <name type="scientific">Streptococcus urinalis 2285-97</name>
    <dbReference type="NCBI Taxonomy" id="764291"/>
    <lineage>
        <taxon>Bacteria</taxon>
        <taxon>Bacillati</taxon>
        <taxon>Bacillota</taxon>
        <taxon>Bacilli</taxon>
        <taxon>Lactobacillales</taxon>
        <taxon>Streptococcaceae</taxon>
        <taxon>Streptococcus</taxon>
    </lineage>
</organism>
<sequence>MLEKQLIIILTFRMESIYMIKTKHLFLSLIATLALGISLASQFTTTANADTIAKSPSEELSFPELEARYALPSYQKLNMLLLANGIDDYDAGFFLVITDESQYNSFSQTFSKQTKEQIKEKVDKDLNQFFSGFGPK</sequence>
<accession>G5KH69</accession>
<dbReference type="AlphaFoldDB" id="G5KH69"/>
<dbReference type="EMBL" id="AEUZ02000001">
    <property type="protein sequence ID" value="EHJ55800.1"/>
    <property type="molecule type" value="Genomic_DNA"/>
</dbReference>
<proteinExistence type="predicted"/>
<protein>
    <submittedName>
        <fullName evidence="1">Uncharacterized protein</fullName>
    </submittedName>
</protein>
<name>G5KH69_9STRE</name>
<evidence type="ECO:0000313" key="1">
    <source>
        <dbReference type="EMBL" id="EHJ55800.1"/>
    </source>
</evidence>
<comment type="caution">
    <text evidence="1">The sequence shown here is derived from an EMBL/GenBank/DDBJ whole genome shotgun (WGS) entry which is preliminary data.</text>
</comment>
<reference evidence="1 2" key="1">
    <citation type="journal article" date="2014" name="Int. J. Syst. Evol. Microbiol.">
        <title>Phylogenomics and the dynamic genome evolution of the genus Streptococcus.</title>
        <authorList>
            <consortium name="The Broad Institute Genome Sequencing Platform"/>
            <person name="Richards V.P."/>
            <person name="Palmer S.R."/>
            <person name="Pavinski Bitar P.D."/>
            <person name="Qin X."/>
            <person name="Weinstock G.M."/>
            <person name="Highlander S.K."/>
            <person name="Town C.D."/>
            <person name="Burne R.A."/>
            <person name="Stanhope M.J."/>
        </authorList>
    </citation>
    <scope>NUCLEOTIDE SEQUENCE [LARGE SCALE GENOMIC DNA]</scope>
    <source>
        <strain evidence="1 2">2285-97</strain>
    </source>
</reference>